<feature type="domain" description="Major facilitator superfamily (MFS) profile" evidence="10">
    <location>
        <begin position="55"/>
        <end position="441"/>
    </location>
</feature>
<evidence type="ECO:0000256" key="1">
    <source>
        <dbReference type="ARBA" id="ARBA00004651"/>
    </source>
</evidence>
<dbReference type="EMBL" id="JBFNQN010000005">
    <property type="protein sequence ID" value="MEW9264869.1"/>
    <property type="molecule type" value="Genomic_DNA"/>
</dbReference>
<feature type="transmembrane region" description="Helical" evidence="9">
    <location>
        <begin position="329"/>
        <end position="350"/>
    </location>
</feature>
<feature type="transmembrane region" description="Helical" evidence="9">
    <location>
        <begin position="259"/>
        <end position="277"/>
    </location>
</feature>
<keyword evidence="7 9" id="KW-0472">Membrane</keyword>
<dbReference type="PANTHER" id="PTHR23502:SF132">
    <property type="entry name" value="POLYAMINE TRANSPORTER 2-RELATED"/>
    <property type="match status" value="1"/>
</dbReference>
<dbReference type="Proteomes" id="UP001555826">
    <property type="component" value="Unassembled WGS sequence"/>
</dbReference>
<protein>
    <submittedName>
        <fullName evidence="11">Multidrug effflux MFS transporter</fullName>
    </submittedName>
</protein>
<evidence type="ECO:0000256" key="5">
    <source>
        <dbReference type="ARBA" id="ARBA00022692"/>
    </source>
</evidence>
<evidence type="ECO:0000313" key="11">
    <source>
        <dbReference type="EMBL" id="MEW9264869.1"/>
    </source>
</evidence>
<keyword evidence="12" id="KW-1185">Reference proteome</keyword>
<keyword evidence="6 9" id="KW-1133">Transmembrane helix</keyword>
<evidence type="ECO:0000256" key="2">
    <source>
        <dbReference type="ARBA" id="ARBA00006236"/>
    </source>
</evidence>
<sequence length="450" mass="46057">MPTRPAGRTRPTRSEGPTRARRSPFRALPRPRTAPGGLVAQDATGRPLDEVPLRLLVTLALLCAIGPFAVDMYLPTFPDLASDLSTSAARVQLTLTTFMLGMAAGQLVLGPLSDRLGRRRLLLAGTLVTFLAGVVCALTPSIGVLVVARLVQGVAGAAGVVIGRAVVADLAHGRAAARAFSTLGVIGGVAPVVAPLLGGLVAGHGGWRGIFGVTAVAALVMVVAAWFVVPETLPAERRHAGGVRDVAVTARAVLSRRGYVGYVGTLVLVFGTVFSYVSASPFVLQNVVGLSTGTYSLVFATNALGIAAGGAVSTKALRRFSPSQVLTTGVLLQLACAAGLFTTVFALGAWTPAVLVLLWFTVFSCGLIFGNATALAADEVRFASGTGSALQGALQFTIGALVSPLVGLAGEHSAVPMVTMMLTCTGLAAAMLFLVARPAHRAHPRVDTAV</sequence>
<dbReference type="PANTHER" id="PTHR23502">
    <property type="entry name" value="MAJOR FACILITATOR SUPERFAMILY"/>
    <property type="match status" value="1"/>
</dbReference>
<keyword evidence="4" id="KW-1003">Cell membrane</keyword>
<keyword evidence="5 9" id="KW-0812">Transmembrane</keyword>
<feature type="transmembrane region" description="Helical" evidence="9">
    <location>
        <begin position="179"/>
        <end position="203"/>
    </location>
</feature>
<dbReference type="InterPro" id="IPR011701">
    <property type="entry name" value="MFS"/>
</dbReference>
<dbReference type="SUPFAM" id="SSF103473">
    <property type="entry name" value="MFS general substrate transporter"/>
    <property type="match status" value="1"/>
</dbReference>
<comment type="caution">
    <text evidence="11">The sequence shown here is derived from an EMBL/GenBank/DDBJ whole genome shotgun (WGS) entry which is preliminary data.</text>
</comment>
<proteinExistence type="inferred from homology"/>
<comment type="subcellular location">
    <subcellularLocation>
        <location evidence="1">Cell membrane</location>
        <topology evidence="1">Multi-pass membrane protein</topology>
    </subcellularLocation>
</comment>
<evidence type="ECO:0000256" key="6">
    <source>
        <dbReference type="ARBA" id="ARBA00022989"/>
    </source>
</evidence>
<organism evidence="11 12">
    <name type="scientific">Kineococcus endophyticus</name>
    <dbReference type="NCBI Taxonomy" id="1181883"/>
    <lineage>
        <taxon>Bacteria</taxon>
        <taxon>Bacillati</taxon>
        <taxon>Actinomycetota</taxon>
        <taxon>Actinomycetes</taxon>
        <taxon>Kineosporiales</taxon>
        <taxon>Kineosporiaceae</taxon>
        <taxon>Kineococcus</taxon>
    </lineage>
</organism>
<evidence type="ECO:0000256" key="7">
    <source>
        <dbReference type="ARBA" id="ARBA00023136"/>
    </source>
</evidence>
<feature type="transmembrane region" description="Helical" evidence="9">
    <location>
        <begin position="90"/>
        <end position="109"/>
    </location>
</feature>
<keyword evidence="3" id="KW-0813">Transport</keyword>
<feature type="transmembrane region" description="Helical" evidence="9">
    <location>
        <begin position="414"/>
        <end position="435"/>
    </location>
</feature>
<feature type="transmembrane region" description="Helical" evidence="9">
    <location>
        <begin position="209"/>
        <end position="229"/>
    </location>
</feature>
<evidence type="ECO:0000256" key="4">
    <source>
        <dbReference type="ARBA" id="ARBA00022475"/>
    </source>
</evidence>
<dbReference type="Pfam" id="PF07690">
    <property type="entry name" value="MFS_1"/>
    <property type="match status" value="1"/>
</dbReference>
<feature type="transmembrane region" description="Helical" evidence="9">
    <location>
        <begin position="389"/>
        <end position="408"/>
    </location>
</feature>
<dbReference type="Gene3D" id="1.20.1720.10">
    <property type="entry name" value="Multidrug resistance protein D"/>
    <property type="match status" value="1"/>
</dbReference>
<evidence type="ECO:0000259" key="10">
    <source>
        <dbReference type="PROSITE" id="PS50850"/>
    </source>
</evidence>
<evidence type="ECO:0000256" key="9">
    <source>
        <dbReference type="SAM" id="Phobius"/>
    </source>
</evidence>
<reference evidence="11 12" key="1">
    <citation type="submission" date="2024-07" db="EMBL/GenBank/DDBJ databases">
        <authorList>
            <person name="Thanompreechachai J."/>
            <person name="Duangmal K."/>
        </authorList>
    </citation>
    <scope>NUCLEOTIDE SEQUENCE [LARGE SCALE GENOMIC DNA]</scope>
    <source>
        <strain evidence="11 12">KCTC 19886</strain>
    </source>
</reference>
<evidence type="ECO:0000256" key="3">
    <source>
        <dbReference type="ARBA" id="ARBA00022448"/>
    </source>
</evidence>
<dbReference type="NCBIfam" id="TIGR00710">
    <property type="entry name" value="efflux_Bcr_CflA"/>
    <property type="match status" value="1"/>
</dbReference>
<gene>
    <name evidence="11" type="ORF">AB1207_08925</name>
</gene>
<evidence type="ECO:0000313" key="12">
    <source>
        <dbReference type="Proteomes" id="UP001555826"/>
    </source>
</evidence>
<evidence type="ECO:0000256" key="8">
    <source>
        <dbReference type="SAM" id="MobiDB-lite"/>
    </source>
</evidence>
<feature type="transmembrane region" description="Helical" evidence="9">
    <location>
        <begin position="146"/>
        <end position="167"/>
    </location>
</feature>
<dbReference type="CDD" id="cd17320">
    <property type="entry name" value="MFS_MdfA_MDR_like"/>
    <property type="match status" value="1"/>
</dbReference>
<dbReference type="InterPro" id="IPR020846">
    <property type="entry name" value="MFS_dom"/>
</dbReference>
<feature type="transmembrane region" description="Helical" evidence="9">
    <location>
        <begin position="356"/>
        <end position="377"/>
    </location>
</feature>
<dbReference type="InterPro" id="IPR005829">
    <property type="entry name" value="Sugar_transporter_CS"/>
</dbReference>
<accession>A0ABV3P5H4</accession>
<feature type="transmembrane region" description="Helical" evidence="9">
    <location>
        <begin position="297"/>
        <end position="317"/>
    </location>
</feature>
<dbReference type="PROSITE" id="PS50850">
    <property type="entry name" value="MFS"/>
    <property type="match status" value="1"/>
</dbReference>
<feature type="transmembrane region" description="Helical" evidence="9">
    <location>
        <begin position="121"/>
        <end position="140"/>
    </location>
</feature>
<feature type="region of interest" description="Disordered" evidence="8">
    <location>
        <begin position="1"/>
        <end position="41"/>
    </location>
</feature>
<dbReference type="InterPro" id="IPR036259">
    <property type="entry name" value="MFS_trans_sf"/>
</dbReference>
<comment type="similarity">
    <text evidence="2">Belongs to the major facilitator superfamily. Bcr/CmlA family.</text>
</comment>
<name>A0ABV3P5H4_9ACTN</name>
<feature type="transmembrane region" description="Helical" evidence="9">
    <location>
        <begin position="51"/>
        <end position="70"/>
    </location>
</feature>
<dbReference type="PROSITE" id="PS00216">
    <property type="entry name" value="SUGAR_TRANSPORT_1"/>
    <property type="match status" value="1"/>
</dbReference>
<dbReference type="RefSeq" id="WP_367637700.1">
    <property type="nucleotide sequence ID" value="NZ_JBFNQN010000005.1"/>
</dbReference>
<dbReference type="InterPro" id="IPR004812">
    <property type="entry name" value="Efflux_drug-R_Bcr/CmlA"/>
</dbReference>